<evidence type="ECO:0000256" key="1">
    <source>
        <dbReference type="SAM" id="Phobius"/>
    </source>
</evidence>
<protein>
    <recommendedName>
        <fullName evidence="2">DUF418 domain-containing protein</fullName>
    </recommendedName>
</protein>
<dbReference type="PANTHER" id="PTHR30590">
    <property type="entry name" value="INNER MEMBRANE PROTEIN"/>
    <property type="match status" value="1"/>
</dbReference>
<sequence>MLSPPAPATPPAVPPARRIAAVDALRGFALLGILVVNITFFGSAFTLYEVPDPAFSSPLDDAANWFVAVFFTSKFYVLFSFLFGYSFTLQIDAAVRRGAAFVPRFLRRLLGLFAIGAAHAVLLWQGDILTTYAVLGLVLLALRGLEPRRAVRIAVVLLLLSASFFALAGLDELSRGVEADTAQRVADATAATDAWRGSIGEVISQRISELPTVAGVIGLLQAPTALAMFLLGLAAGKRRLFADLDALRPHLRRMVRIGLPVGLAGSVVYTYLTIEHAGTGWATFAVAFDVLTAPLLSAAYAAVLLLAVQARHGHRLTAVLAPTGRMALSNYLLQSIACCLIFTGYGLGLVGRLAPAAVLGVAAAVYAAQLATSAWWLGRHPYGPAEWLLRGFTNWSRPRWRLPPPPRPGA</sequence>
<dbReference type="PANTHER" id="PTHR30590:SF2">
    <property type="entry name" value="INNER MEMBRANE PROTEIN"/>
    <property type="match status" value="1"/>
</dbReference>
<feature type="transmembrane region" description="Helical" evidence="1">
    <location>
        <begin position="213"/>
        <end position="236"/>
    </location>
</feature>
<feature type="domain" description="DUF418" evidence="2">
    <location>
        <begin position="235"/>
        <end position="395"/>
    </location>
</feature>
<proteinExistence type="predicted"/>
<reference evidence="3 4" key="1">
    <citation type="journal article" date="2010" name="Stand. Genomic Sci.">
        <title>Complete genome sequence of Conexibacter woesei type strain (ID131577).</title>
        <authorList>
            <person name="Pukall R."/>
            <person name="Lapidus A."/>
            <person name="Glavina Del Rio T."/>
            <person name="Copeland A."/>
            <person name="Tice H."/>
            <person name="Cheng J.-F."/>
            <person name="Lucas S."/>
            <person name="Chen F."/>
            <person name="Nolan M."/>
            <person name="Bruce D."/>
            <person name="Goodwin L."/>
            <person name="Pitluck S."/>
            <person name="Mavromatis K."/>
            <person name="Ivanova N."/>
            <person name="Ovchinnikova G."/>
            <person name="Pati A."/>
            <person name="Chen A."/>
            <person name="Palaniappan K."/>
            <person name="Land M."/>
            <person name="Hauser L."/>
            <person name="Chang Y.-J."/>
            <person name="Jeffries C.D."/>
            <person name="Chain P."/>
            <person name="Meincke L."/>
            <person name="Sims D."/>
            <person name="Brettin T."/>
            <person name="Detter J.C."/>
            <person name="Rohde M."/>
            <person name="Goeker M."/>
            <person name="Bristow J."/>
            <person name="Eisen J.A."/>
            <person name="Markowitz V."/>
            <person name="Kyrpides N.C."/>
            <person name="Klenk H.-P."/>
            <person name="Hugenholtz P."/>
        </authorList>
    </citation>
    <scope>NUCLEOTIDE SEQUENCE [LARGE SCALE GENOMIC DNA]</scope>
    <source>
        <strain evidence="4">DSM 14684 / CIP 108061 / JCM 11494 / NBRC 100937 / ID131577</strain>
    </source>
</reference>
<keyword evidence="1" id="KW-0812">Transmembrane</keyword>
<evidence type="ECO:0000259" key="2">
    <source>
        <dbReference type="Pfam" id="PF04235"/>
    </source>
</evidence>
<feature type="transmembrane region" description="Helical" evidence="1">
    <location>
        <begin position="353"/>
        <end position="377"/>
    </location>
</feature>
<dbReference type="InterPro" id="IPR052529">
    <property type="entry name" value="Bact_Transport_Assoc"/>
</dbReference>
<evidence type="ECO:0000313" key="4">
    <source>
        <dbReference type="Proteomes" id="UP000008229"/>
    </source>
</evidence>
<dbReference type="AlphaFoldDB" id="D3F615"/>
<dbReference type="InterPro" id="IPR007349">
    <property type="entry name" value="DUF418"/>
</dbReference>
<keyword evidence="4" id="KW-1185">Reference proteome</keyword>
<dbReference type="RefSeq" id="WP_012931741.1">
    <property type="nucleotide sequence ID" value="NC_013739.1"/>
</dbReference>
<feature type="transmembrane region" description="Helical" evidence="1">
    <location>
        <begin position="257"/>
        <end position="274"/>
    </location>
</feature>
<feature type="transmembrane region" description="Helical" evidence="1">
    <location>
        <begin position="280"/>
        <end position="307"/>
    </location>
</feature>
<dbReference type="Pfam" id="PF04235">
    <property type="entry name" value="DUF418"/>
    <property type="match status" value="1"/>
</dbReference>
<keyword evidence="1" id="KW-1133">Transmembrane helix</keyword>
<organism evidence="3 4">
    <name type="scientific">Conexibacter woesei (strain DSM 14684 / CCUG 47730 / CIP 108061 / JCM 11494 / NBRC 100937 / ID131577)</name>
    <dbReference type="NCBI Taxonomy" id="469383"/>
    <lineage>
        <taxon>Bacteria</taxon>
        <taxon>Bacillati</taxon>
        <taxon>Actinomycetota</taxon>
        <taxon>Thermoleophilia</taxon>
        <taxon>Solirubrobacterales</taxon>
        <taxon>Conexibacteraceae</taxon>
        <taxon>Conexibacter</taxon>
    </lineage>
</organism>
<name>D3F615_CONWI</name>
<dbReference type="OrthoDB" id="9807744at2"/>
<dbReference type="EMBL" id="CP001854">
    <property type="protein sequence ID" value="ADB48688.1"/>
    <property type="molecule type" value="Genomic_DNA"/>
</dbReference>
<feature type="transmembrane region" description="Helical" evidence="1">
    <location>
        <begin position="128"/>
        <end position="145"/>
    </location>
</feature>
<accession>D3F615</accession>
<reference evidence="4" key="2">
    <citation type="submission" date="2010-01" db="EMBL/GenBank/DDBJ databases">
        <title>The complete genome of Conexibacter woesei DSM 14684.</title>
        <authorList>
            <consortium name="US DOE Joint Genome Institute (JGI-PGF)"/>
            <person name="Lucas S."/>
            <person name="Copeland A."/>
            <person name="Lapidus A."/>
            <person name="Glavina del Rio T."/>
            <person name="Dalin E."/>
            <person name="Tice H."/>
            <person name="Bruce D."/>
            <person name="Goodwin L."/>
            <person name="Pitluck S."/>
            <person name="Kyrpides N."/>
            <person name="Mavromatis K."/>
            <person name="Ivanova N."/>
            <person name="Mikhailova N."/>
            <person name="Chertkov O."/>
            <person name="Brettin T."/>
            <person name="Detter J.C."/>
            <person name="Han C."/>
            <person name="Larimer F."/>
            <person name="Land M."/>
            <person name="Hauser L."/>
            <person name="Markowitz V."/>
            <person name="Cheng J.-F."/>
            <person name="Hugenholtz P."/>
            <person name="Woyke T."/>
            <person name="Wu D."/>
            <person name="Pukall R."/>
            <person name="Steenblock K."/>
            <person name="Schneider S."/>
            <person name="Klenk H.-P."/>
            <person name="Eisen J.A."/>
        </authorList>
    </citation>
    <scope>NUCLEOTIDE SEQUENCE [LARGE SCALE GENOMIC DNA]</scope>
    <source>
        <strain evidence="4">DSM 14684 / CIP 108061 / JCM 11494 / NBRC 100937 / ID131577</strain>
    </source>
</reference>
<gene>
    <name evidence="3" type="ordered locus">Cwoe_0252</name>
</gene>
<feature type="transmembrane region" description="Helical" evidence="1">
    <location>
        <begin position="65"/>
        <end position="85"/>
    </location>
</feature>
<feature type="transmembrane region" description="Helical" evidence="1">
    <location>
        <begin position="328"/>
        <end position="347"/>
    </location>
</feature>
<evidence type="ECO:0000313" key="3">
    <source>
        <dbReference type="EMBL" id="ADB48688.1"/>
    </source>
</evidence>
<dbReference type="STRING" id="469383.Cwoe_0252"/>
<dbReference type="KEGG" id="cwo:Cwoe_0252"/>
<keyword evidence="1" id="KW-0472">Membrane</keyword>
<feature type="transmembrane region" description="Helical" evidence="1">
    <location>
        <begin position="27"/>
        <end position="45"/>
    </location>
</feature>
<feature type="transmembrane region" description="Helical" evidence="1">
    <location>
        <begin position="105"/>
        <end position="122"/>
    </location>
</feature>
<dbReference type="eggNOG" id="COG2311">
    <property type="taxonomic scope" value="Bacteria"/>
</dbReference>
<feature type="transmembrane region" description="Helical" evidence="1">
    <location>
        <begin position="150"/>
        <end position="170"/>
    </location>
</feature>
<dbReference type="Proteomes" id="UP000008229">
    <property type="component" value="Chromosome"/>
</dbReference>
<dbReference type="HOGENOM" id="CLU_039610_0_0_11"/>